<keyword evidence="1" id="KW-0472">Membrane</keyword>
<proteinExistence type="predicted"/>
<reference evidence="2" key="1">
    <citation type="submission" date="2016-05" db="EMBL/GenBank/DDBJ databases">
        <authorList>
            <person name="Lavstsen T."/>
            <person name="Jespersen J.S."/>
        </authorList>
    </citation>
    <scope>NUCLEOTIDE SEQUENCE</scope>
    <source>
        <strain evidence="2">PWN146_assembly</strain>
    </source>
</reference>
<name>A0A1C3HN25_SERMA</name>
<accession>A0A1C3HN25</accession>
<evidence type="ECO:0000256" key="1">
    <source>
        <dbReference type="SAM" id="Phobius"/>
    </source>
</evidence>
<protein>
    <submittedName>
        <fullName evidence="2">Uncharacterized protein</fullName>
    </submittedName>
</protein>
<organism evidence="2">
    <name type="scientific">Serratia marcescens</name>
    <dbReference type="NCBI Taxonomy" id="615"/>
    <lineage>
        <taxon>Bacteria</taxon>
        <taxon>Pseudomonadati</taxon>
        <taxon>Pseudomonadota</taxon>
        <taxon>Gammaproteobacteria</taxon>
        <taxon>Enterobacterales</taxon>
        <taxon>Yersiniaceae</taxon>
        <taxon>Serratia</taxon>
    </lineage>
</organism>
<feature type="transmembrane region" description="Helical" evidence="1">
    <location>
        <begin position="7"/>
        <end position="27"/>
    </location>
</feature>
<keyword evidence="1" id="KW-1133">Transmembrane helix</keyword>
<keyword evidence="1" id="KW-0812">Transmembrane</keyword>
<sequence length="50" mass="5967">MNTEAKLYLLKLVLGLLTWGFLMWHLLDLSDFFRNLMPKKNNKKSGRKDK</sequence>
<dbReference type="EMBL" id="LT575491">
    <property type="protein sequence ID" value="SAY46450.1"/>
    <property type="molecule type" value="Genomic_DNA"/>
</dbReference>
<gene>
    <name evidence="2" type="ORF">PWN146_05219</name>
</gene>
<dbReference type="AlphaFoldDB" id="A0A1C3HN25"/>
<evidence type="ECO:0000313" key="2">
    <source>
        <dbReference type="EMBL" id="SAY46450.1"/>
    </source>
</evidence>